<dbReference type="Pfam" id="PF04749">
    <property type="entry name" value="PLAC8"/>
    <property type="match status" value="1"/>
</dbReference>
<reference evidence="2 3" key="1">
    <citation type="submission" date="2024-11" db="EMBL/GenBank/DDBJ databases">
        <title>Chromosome-level genome assembly of Eucalyptus globulus Labill. provides insights into its genome evolution.</title>
        <authorList>
            <person name="Li X."/>
        </authorList>
    </citation>
    <scope>NUCLEOTIDE SEQUENCE [LARGE SCALE GENOMIC DNA]</scope>
    <source>
        <strain evidence="2">CL2024</strain>
        <tissue evidence="2">Fresh tender leaves</tissue>
    </source>
</reference>
<dbReference type="NCBIfam" id="TIGR01571">
    <property type="entry name" value="A_thal_Cys_rich"/>
    <property type="match status" value="1"/>
</dbReference>
<evidence type="ECO:0000313" key="2">
    <source>
        <dbReference type="EMBL" id="KAL3735877.1"/>
    </source>
</evidence>
<protein>
    <submittedName>
        <fullName evidence="2">Uncharacterized protein</fullName>
    </submittedName>
</protein>
<accession>A0ABD3KDY1</accession>
<dbReference type="PANTHER" id="PTHR15907">
    <property type="entry name" value="DUF614 FAMILY PROTEIN-RELATED"/>
    <property type="match status" value="1"/>
</dbReference>
<organism evidence="2 3">
    <name type="scientific">Eucalyptus globulus</name>
    <name type="common">Tasmanian blue gum</name>
    <dbReference type="NCBI Taxonomy" id="34317"/>
    <lineage>
        <taxon>Eukaryota</taxon>
        <taxon>Viridiplantae</taxon>
        <taxon>Streptophyta</taxon>
        <taxon>Embryophyta</taxon>
        <taxon>Tracheophyta</taxon>
        <taxon>Spermatophyta</taxon>
        <taxon>Magnoliopsida</taxon>
        <taxon>eudicotyledons</taxon>
        <taxon>Gunneridae</taxon>
        <taxon>Pentapetalae</taxon>
        <taxon>rosids</taxon>
        <taxon>malvids</taxon>
        <taxon>Myrtales</taxon>
        <taxon>Myrtaceae</taxon>
        <taxon>Myrtoideae</taxon>
        <taxon>Eucalypteae</taxon>
        <taxon>Eucalyptus</taxon>
    </lineage>
</organism>
<dbReference type="AlphaFoldDB" id="A0ABD3KDY1"/>
<dbReference type="InterPro" id="IPR006461">
    <property type="entry name" value="PLAC_motif_containing"/>
</dbReference>
<dbReference type="EMBL" id="JBJKBG010000006">
    <property type="protein sequence ID" value="KAL3735877.1"/>
    <property type="molecule type" value="Genomic_DNA"/>
</dbReference>
<keyword evidence="1" id="KW-0472">Membrane</keyword>
<evidence type="ECO:0000256" key="1">
    <source>
        <dbReference type="SAM" id="Phobius"/>
    </source>
</evidence>
<name>A0ABD3KDY1_EUCGL</name>
<comment type="caution">
    <text evidence="2">The sequence shown here is derived from an EMBL/GenBank/DDBJ whole genome shotgun (WGS) entry which is preliminary data.</text>
</comment>
<sequence>MFRRCNCWQQEPHDNYSWQLGLCDCHIDMPNAITTVLFSCVTFGRITEMLDEGQSPRCVVVCCLYLMMMPLLCFQWMISSGYRRKFRRCYRSLKEPCGNTITHMFCPCCALCQEYRELKYKRLDPALGWKGIVAQKARQNGDRQTTAPPPD</sequence>
<proteinExistence type="predicted"/>
<keyword evidence="1" id="KW-0812">Transmembrane</keyword>
<keyword evidence="1" id="KW-1133">Transmembrane helix</keyword>
<feature type="transmembrane region" description="Helical" evidence="1">
    <location>
        <begin position="58"/>
        <end position="78"/>
    </location>
</feature>
<gene>
    <name evidence="2" type="ORF">ACJRO7_024923</name>
</gene>
<keyword evidence="3" id="KW-1185">Reference proteome</keyword>
<dbReference type="Proteomes" id="UP001634007">
    <property type="component" value="Unassembled WGS sequence"/>
</dbReference>
<evidence type="ECO:0000313" key="3">
    <source>
        <dbReference type="Proteomes" id="UP001634007"/>
    </source>
</evidence>